<name>A0A6A5BZ49_NAEFO</name>
<dbReference type="VEuPathDB" id="AmoebaDB:FDP41_002744"/>
<evidence type="ECO:0000256" key="1">
    <source>
        <dbReference type="ARBA" id="ARBA00004496"/>
    </source>
</evidence>
<accession>A0A6A5BZ49</accession>
<dbReference type="OrthoDB" id="3465at2759"/>
<evidence type="ECO:0000256" key="9">
    <source>
        <dbReference type="ARBA" id="ARBA00025699"/>
    </source>
</evidence>
<feature type="domain" description="Ribosomal RNA small subunit methyltransferase E methyltransferase" evidence="11">
    <location>
        <begin position="150"/>
        <end position="327"/>
    </location>
</feature>
<keyword evidence="4" id="KW-0963">Cytoplasm</keyword>
<evidence type="ECO:0000256" key="6">
    <source>
        <dbReference type="ARBA" id="ARBA00022603"/>
    </source>
</evidence>
<evidence type="ECO:0000259" key="11">
    <source>
        <dbReference type="Pfam" id="PF04452"/>
    </source>
</evidence>
<dbReference type="EC" id="2.1.1.193" evidence="3"/>
<dbReference type="InterPro" id="IPR029026">
    <property type="entry name" value="tRNA_m1G_MTases_N"/>
</dbReference>
<protein>
    <recommendedName>
        <fullName evidence="3">16S rRNA (uracil(1498)-N(3))-methyltransferase</fullName>
        <ecNumber evidence="3">2.1.1.193</ecNumber>
    </recommendedName>
</protein>
<evidence type="ECO:0000313" key="12">
    <source>
        <dbReference type="EMBL" id="KAF0978229.1"/>
    </source>
</evidence>
<dbReference type="GO" id="GO:0070042">
    <property type="term" value="F:rRNA (uridine-N3-)-methyltransferase activity"/>
    <property type="evidence" value="ECO:0007669"/>
    <property type="project" value="TreeGrafter"/>
</dbReference>
<evidence type="ECO:0000256" key="8">
    <source>
        <dbReference type="ARBA" id="ARBA00022691"/>
    </source>
</evidence>
<keyword evidence="13" id="KW-1185">Reference proteome</keyword>
<keyword evidence="5" id="KW-0698">rRNA processing</keyword>
<dbReference type="PANTHER" id="PTHR30027:SF3">
    <property type="entry name" value="16S RRNA (URACIL(1498)-N(3))-METHYLTRANSFERASE"/>
    <property type="match status" value="1"/>
</dbReference>
<dbReference type="VEuPathDB" id="AmoebaDB:NF0087150"/>
<comment type="subcellular location">
    <subcellularLocation>
        <location evidence="1">Cytoplasm</location>
    </subcellularLocation>
</comment>
<comment type="function">
    <text evidence="9">Specifically methylates the N3 position of the uracil ring of uridine 1498 (m3U1498) in 16S rRNA. Acts on the fully assembled 30S ribosomal subunit.</text>
</comment>
<dbReference type="GeneID" id="68109962"/>
<organism evidence="12 13">
    <name type="scientific">Naegleria fowleri</name>
    <name type="common">Brain eating amoeba</name>
    <dbReference type="NCBI Taxonomy" id="5763"/>
    <lineage>
        <taxon>Eukaryota</taxon>
        <taxon>Discoba</taxon>
        <taxon>Heterolobosea</taxon>
        <taxon>Tetramitia</taxon>
        <taxon>Eutetramitia</taxon>
        <taxon>Vahlkampfiidae</taxon>
        <taxon>Naegleria</taxon>
    </lineage>
</organism>
<dbReference type="InterPro" id="IPR029028">
    <property type="entry name" value="Alpha/beta_knot_MTases"/>
</dbReference>
<comment type="similarity">
    <text evidence="2">Belongs to the RNA methyltransferase RsmE family.</text>
</comment>
<gene>
    <name evidence="12" type="ORF">FDP41_002744</name>
</gene>
<keyword evidence="6" id="KW-0489">Methyltransferase</keyword>
<dbReference type="GO" id="GO:0005737">
    <property type="term" value="C:cytoplasm"/>
    <property type="evidence" value="ECO:0007669"/>
    <property type="project" value="UniProtKB-SubCell"/>
</dbReference>
<dbReference type="NCBIfam" id="TIGR00046">
    <property type="entry name" value="RsmE family RNA methyltransferase"/>
    <property type="match status" value="1"/>
</dbReference>
<keyword evidence="8" id="KW-0949">S-adenosyl-L-methionine</keyword>
<dbReference type="InterPro" id="IPR006700">
    <property type="entry name" value="RsmE"/>
</dbReference>
<dbReference type="InterPro" id="IPR046886">
    <property type="entry name" value="RsmE_MTase_dom"/>
</dbReference>
<evidence type="ECO:0000256" key="5">
    <source>
        <dbReference type="ARBA" id="ARBA00022552"/>
    </source>
</evidence>
<keyword evidence="7" id="KW-0808">Transferase</keyword>
<proteinExistence type="inferred from homology"/>
<dbReference type="GO" id="GO:0070475">
    <property type="term" value="P:rRNA base methylation"/>
    <property type="evidence" value="ECO:0007669"/>
    <property type="project" value="TreeGrafter"/>
</dbReference>
<reference evidence="12 13" key="1">
    <citation type="journal article" date="2019" name="Sci. Rep.">
        <title>Nanopore sequencing improves the draft genome of the human pathogenic amoeba Naegleria fowleri.</title>
        <authorList>
            <person name="Liechti N."/>
            <person name="Schurch N."/>
            <person name="Bruggmann R."/>
            <person name="Wittwer M."/>
        </authorList>
    </citation>
    <scope>NUCLEOTIDE SEQUENCE [LARGE SCALE GENOMIC DNA]</scope>
    <source>
        <strain evidence="12 13">ATCC 30894</strain>
    </source>
</reference>
<dbReference type="RefSeq" id="XP_044562942.1">
    <property type="nucleotide sequence ID" value="XM_044705972.1"/>
</dbReference>
<dbReference type="OMA" id="TASICMT"/>
<evidence type="ECO:0000256" key="2">
    <source>
        <dbReference type="ARBA" id="ARBA00005528"/>
    </source>
</evidence>
<dbReference type="Pfam" id="PF04452">
    <property type="entry name" value="Methyltrans_RNA"/>
    <property type="match status" value="1"/>
</dbReference>
<dbReference type="VEuPathDB" id="AmoebaDB:NfTy_056870"/>
<evidence type="ECO:0000256" key="3">
    <source>
        <dbReference type="ARBA" id="ARBA00012328"/>
    </source>
</evidence>
<dbReference type="AlphaFoldDB" id="A0A6A5BZ49"/>
<dbReference type="Gene3D" id="3.40.1280.10">
    <property type="match status" value="1"/>
</dbReference>
<dbReference type="Proteomes" id="UP000444721">
    <property type="component" value="Unassembled WGS sequence"/>
</dbReference>
<comment type="caution">
    <text evidence="12">The sequence shown here is derived from an EMBL/GenBank/DDBJ whole genome shotgun (WGS) entry which is preliminary data.</text>
</comment>
<evidence type="ECO:0000256" key="10">
    <source>
        <dbReference type="ARBA" id="ARBA00047944"/>
    </source>
</evidence>
<evidence type="ECO:0000256" key="7">
    <source>
        <dbReference type="ARBA" id="ARBA00022679"/>
    </source>
</evidence>
<sequence>MFARINNYWRSGLFLRRSCHPAPLHQKLCLKSSSLSSLCELMNQHGCNSAPSRRWMHSHNRHVFALHYNELNELISGSEPNEVVGIADSALLKRMTTILRFKPGDQFVLFDLNSTYQLFKVVQIDKRMIKAIKLQHDQDEELLTLLNQRKKFTITASICMTKSKDTFEEMIYQCSSMGVNRIVPIITEEKKQQQHAEYFENKKERLNNIMIAAIEQSKQFYGTPFIETPISLSDYVTKISRNQSYDTERRIFLDVDGELSWMNLLRDIEQNKNQSRTTSINVLVGPERDLFDHERKYLKDMGFTSISLSKKIVYKSETAFTIAMGSIMSVIWNK</sequence>
<evidence type="ECO:0000256" key="4">
    <source>
        <dbReference type="ARBA" id="ARBA00022490"/>
    </source>
</evidence>
<evidence type="ECO:0000313" key="13">
    <source>
        <dbReference type="Proteomes" id="UP000444721"/>
    </source>
</evidence>
<comment type="catalytic activity">
    <reaction evidence="10">
        <text>uridine(1498) in 16S rRNA + S-adenosyl-L-methionine = N(3)-methyluridine(1498) in 16S rRNA + S-adenosyl-L-homocysteine + H(+)</text>
        <dbReference type="Rhea" id="RHEA:42920"/>
        <dbReference type="Rhea" id="RHEA-COMP:10283"/>
        <dbReference type="Rhea" id="RHEA-COMP:10284"/>
        <dbReference type="ChEBI" id="CHEBI:15378"/>
        <dbReference type="ChEBI" id="CHEBI:57856"/>
        <dbReference type="ChEBI" id="CHEBI:59789"/>
        <dbReference type="ChEBI" id="CHEBI:65315"/>
        <dbReference type="ChEBI" id="CHEBI:74502"/>
        <dbReference type="EC" id="2.1.1.193"/>
    </reaction>
</comment>
<dbReference type="SUPFAM" id="SSF75217">
    <property type="entry name" value="alpha/beta knot"/>
    <property type="match status" value="1"/>
</dbReference>
<dbReference type="PANTHER" id="PTHR30027">
    <property type="entry name" value="RIBOSOMAL RNA SMALL SUBUNIT METHYLTRANSFERASE E"/>
    <property type="match status" value="1"/>
</dbReference>
<dbReference type="EMBL" id="VFQX01000030">
    <property type="protein sequence ID" value="KAF0978229.1"/>
    <property type="molecule type" value="Genomic_DNA"/>
</dbReference>